<dbReference type="PIRSF" id="PIRSF000126">
    <property type="entry name" value="11-beta-HSD1"/>
    <property type="match status" value="1"/>
</dbReference>
<sequence length="258" mass="28103">MKIQNKVVVITGASSGIGAKMAETFAAKGAIPVLTARSITKLQENASQLSGEHAIFRMDVTDSLQVADTVKLIIEKYGRIDILINNAGFGVFENFLDTPLEQFEDMMNVNYMGIVRCTKAVLPYMLKAGSGHIVNVASIAGKLATAKSSGYTATKHAVLGLTNSLRQELVGTGVSLTAINPGPINTPFFERADPAGTYVKNISWFMLKPEKVVAEIIKAIERNRAEKNMPPIAGFGAKLSQLFPRTFDWFAYRMLNKK</sequence>
<keyword evidence="2" id="KW-0560">Oxidoreductase</keyword>
<protein>
    <submittedName>
        <fullName evidence="4">Short-subunit dehydrogenase</fullName>
    </submittedName>
</protein>
<dbReference type="PANTHER" id="PTHR44196:SF1">
    <property type="entry name" value="DEHYDROGENASE_REDUCTASE SDR FAMILY MEMBER 7B"/>
    <property type="match status" value="1"/>
</dbReference>
<evidence type="ECO:0000256" key="1">
    <source>
        <dbReference type="ARBA" id="ARBA00006484"/>
    </source>
</evidence>
<dbReference type="PRINTS" id="PR00080">
    <property type="entry name" value="SDRFAMILY"/>
</dbReference>
<evidence type="ECO:0000256" key="3">
    <source>
        <dbReference type="RuleBase" id="RU000363"/>
    </source>
</evidence>
<dbReference type="Pfam" id="PF00106">
    <property type="entry name" value="adh_short"/>
    <property type="match status" value="1"/>
</dbReference>
<dbReference type="InterPro" id="IPR020904">
    <property type="entry name" value="Sc_DH/Rdtase_CS"/>
</dbReference>
<evidence type="ECO:0000313" key="4">
    <source>
        <dbReference type="EMBL" id="MBP1993369.1"/>
    </source>
</evidence>
<dbReference type="PANTHER" id="PTHR44196">
    <property type="entry name" value="DEHYDROGENASE/REDUCTASE SDR FAMILY MEMBER 7B"/>
    <property type="match status" value="1"/>
</dbReference>
<evidence type="ECO:0000313" key="5">
    <source>
        <dbReference type="Proteomes" id="UP001519287"/>
    </source>
</evidence>
<evidence type="ECO:0000256" key="2">
    <source>
        <dbReference type="ARBA" id="ARBA00023002"/>
    </source>
</evidence>
<dbReference type="EMBL" id="JAGGLB010000018">
    <property type="protein sequence ID" value="MBP1993369.1"/>
    <property type="molecule type" value="Genomic_DNA"/>
</dbReference>
<comment type="similarity">
    <text evidence="1 3">Belongs to the short-chain dehydrogenases/reductases (SDR) family.</text>
</comment>
<reference evidence="4 5" key="1">
    <citation type="submission" date="2021-03" db="EMBL/GenBank/DDBJ databases">
        <title>Genomic Encyclopedia of Type Strains, Phase IV (KMG-IV): sequencing the most valuable type-strain genomes for metagenomic binning, comparative biology and taxonomic classification.</title>
        <authorList>
            <person name="Goeker M."/>
        </authorList>
    </citation>
    <scope>NUCLEOTIDE SEQUENCE [LARGE SCALE GENOMIC DNA]</scope>
    <source>
        <strain evidence="4 5">DSM 26048</strain>
    </source>
</reference>
<proteinExistence type="inferred from homology"/>
<dbReference type="PRINTS" id="PR00081">
    <property type="entry name" value="GDHRDH"/>
</dbReference>
<dbReference type="RefSeq" id="WP_209975153.1">
    <property type="nucleotide sequence ID" value="NZ_JAGGLB010000018.1"/>
</dbReference>
<dbReference type="PROSITE" id="PS00061">
    <property type="entry name" value="ADH_SHORT"/>
    <property type="match status" value="1"/>
</dbReference>
<dbReference type="Proteomes" id="UP001519287">
    <property type="component" value="Unassembled WGS sequence"/>
</dbReference>
<comment type="caution">
    <text evidence="4">The sequence shown here is derived from an EMBL/GenBank/DDBJ whole genome shotgun (WGS) entry which is preliminary data.</text>
</comment>
<name>A0ABS4J0K2_9BACL</name>
<gene>
    <name evidence="4" type="ORF">J2Z66_004990</name>
</gene>
<dbReference type="InterPro" id="IPR036291">
    <property type="entry name" value="NAD(P)-bd_dom_sf"/>
</dbReference>
<dbReference type="Gene3D" id="3.40.50.720">
    <property type="entry name" value="NAD(P)-binding Rossmann-like Domain"/>
    <property type="match status" value="1"/>
</dbReference>
<dbReference type="InterPro" id="IPR002347">
    <property type="entry name" value="SDR_fam"/>
</dbReference>
<accession>A0ABS4J0K2</accession>
<organism evidence="4 5">
    <name type="scientific">Paenibacillus eucommiae</name>
    <dbReference type="NCBI Taxonomy" id="1355755"/>
    <lineage>
        <taxon>Bacteria</taxon>
        <taxon>Bacillati</taxon>
        <taxon>Bacillota</taxon>
        <taxon>Bacilli</taxon>
        <taxon>Bacillales</taxon>
        <taxon>Paenibacillaceae</taxon>
        <taxon>Paenibacillus</taxon>
    </lineage>
</organism>
<keyword evidence="5" id="KW-1185">Reference proteome</keyword>
<dbReference type="SUPFAM" id="SSF51735">
    <property type="entry name" value="NAD(P)-binding Rossmann-fold domains"/>
    <property type="match status" value="1"/>
</dbReference>